<name>A0ABQ5G3S0_9ASTR</name>
<organism evidence="1 2">
    <name type="scientific">Tanacetum coccineum</name>
    <dbReference type="NCBI Taxonomy" id="301880"/>
    <lineage>
        <taxon>Eukaryota</taxon>
        <taxon>Viridiplantae</taxon>
        <taxon>Streptophyta</taxon>
        <taxon>Embryophyta</taxon>
        <taxon>Tracheophyta</taxon>
        <taxon>Spermatophyta</taxon>
        <taxon>Magnoliopsida</taxon>
        <taxon>eudicotyledons</taxon>
        <taxon>Gunneridae</taxon>
        <taxon>Pentapetalae</taxon>
        <taxon>asterids</taxon>
        <taxon>campanulids</taxon>
        <taxon>Asterales</taxon>
        <taxon>Asteraceae</taxon>
        <taxon>Asteroideae</taxon>
        <taxon>Anthemideae</taxon>
        <taxon>Anthemidinae</taxon>
        <taxon>Tanacetum</taxon>
    </lineage>
</organism>
<accession>A0ABQ5G3S0</accession>
<evidence type="ECO:0000313" key="2">
    <source>
        <dbReference type="Proteomes" id="UP001151760"/>
    </source>
</evidence>
<proteinExistence type="predicted"/>
<sequence>MVPPNNLGPDLSGKAVNKTRYQANPKEPHLIAVKTIFRKTTSGAYQLLRGKLVCWSSKKQQFVAMSSAEAECVAAAGCCANILWMKS</sequence>
<reference evidence="1" key="2">
    <citation type="submission" date="2022-01" db="EMBL/GenBank/DDBJ databases">
        <authorList>
            <person name="Yamashiro T."/>
            <person name="Shiraishi A."/>
            <person name="Satake H."/>
            <person name="Nakayama K."/>
        </authorList>
    </citation>
    <scope>NUCLEOTIDE SEQUENCE</scope>
</reference>
<dbReference type="PANTHER" id="PTHR11439:SF483">
    <property type="entry name" value="PEPTIDE SYNTHASE GLIP-LIKE, PUTATIVE (AFU_ORTHOLOGUE AFUA_3G12920)-RELATED"/>
    <property type="match status" value="1"/>
</dbReference>
<keyword evidence="2" id="KW-1185">Reference proteome</keyword>
<dbReference type="Proteomes" id="UP001151760">
    <property type="component" value="Unassembled WGS sequence"/>
</dbReference>
<comment type="caution">
    <text evidence="1">The sequence shown here is derived from an EMBL/GenBank/DDBJ whole genome shotgun (WGS) entry which is preliminary data.</text>
</comment>
<protein>
    <submittedName>
        <fullName evidence="1">Uncharacterized protein</fullName>
    </submittedName>
</protein>
<reference evidence="1" key="1">
    <citation type="journal article" date="2022" name="Int. J. Mol. Sci.">
        <title>Draft Genome of Tanacetum Coccineum: Genomic Comparison of Closely Related Tanacetum-Family Plants.</title>
        <authorList>
            <person name="Yamashiro T."/>
            <person name="Shiraishi A."/>
            <person name="Nakayama K."/>
            <person name="Satake H."/>
        </authorList>
    </citation>
    <scope>NUCLEOTIDE SEQUENCE</scope>
</reference>
<evidence type="ECO:0000313" key="1">
    <source>
        <dbReference type="EMBL" id="GJT69828.1"/>
    </source>
</evidence>
<dbReference type="EMBL" id="BQNB010018023">
    <property type="protein sequence ID" value="GJT69828.1"/>
    <property type="molecule type" value="Genomic_DNA"/>
</dbReference>
<gene>
    <name evidence="1" type="ORF">Tco_1029114</name>
</gene>
<dbReference type="PANTHER" id="PTHR11439">
    <property type="entry name" value="GAG-POL-RELATED RETROTRANSPOSON"/>
    <property type="match status" value="1"/>
</dbReference>